<protein>
    <submittedName>
        <fullName evidence="2">DUF302 domain-containing protein</fullName>
    </submittedName>
</protein>
<dbReference type="SUPFAM" id="SSF103247">
    <property type="entry name" value="TT1751-like"/>
    <property type="match status" value="1"/>
</dbReference>
<gene>
    <name evidence="2" type="ORF">G3O08_01970</name>
</gene>
<dbReference type="PANTHER" id="PTHR38342:SF1">
    <property type="entry name" value="SLR5037 PROTEIN"/>
    <property type="match status" value="1"/>
</dbReference>
<proteinExistence type="predicted"/>
<organism evidence="2 3">
    <name type="scientific">Cryomorpha ignava</name>
    <dbReference type="NCBI Taxonomy" id="101383"/>
    <lineage>
        <taxon>Bacteria</taxon>
        <taxon>Pseudomonadati</taxon>
        <taxon>Bacteroidota</taxon>
        <taxon>Flavobacteriia</taxon>
        <taxon>Flavobacteriales</taxon>
        <taxon>Cryomorphaceae</taxon>
        <taxon>Cryomorpha</taxon>
    </lineage>
</organism>
<name>A0A7K3WKU6_9FLAO</name>
<dbReference type="PIRSF" id="PIRSF021774">
    <property type="entry name" value="UCP021774"/>
    <property type="match status" value="1"/>
</dbReference>
<dbReference type="RefSeq" id="WP_163282987.1">
    <property type="nucleotide sequence ID" value="NZ_JAAGVY010000002.1"/>
</dbReference>
<dbReference type="Gene3D" id="3.30.310.70">
    <property type="entry name" value="TT1751-like domain"/>
    <property type="match status" value="1"/>
</dbReference>
<feature type="domain" description="DUF302" evidence="1">
    <location>
        <begin position="36"/>
        <end position="99"/>
    </location>
</feature>
<dbReference type="EMBL" id="JAAGVY010000002">
    <property type="protein sequence ID" value="NEN22270.1"/>
    <property type="molecule type" value="Genomic_DNA"/>
</dbReference>
<dbReference type="CDD" id="cd14797">
    <property type="entry name" value="DUF302"/>
    <property type="match status" value="1"/>
</dbReference>
<dbReference type="InterPro" id="IPR016796">
    <property type="entry name" value="UCP021774"/>
</dbReference>
<accession>A0A7K3WKU6</accession>
<sequence>MKYYISKTITDTTVANLRPKVEEALKAEGFGVLTEIDIQAVMKKKLDKDYLPHLILGACSPVYADKVLSIDPHMSTLLPCNVTLRQLENGDVEVSAVAPLVAMNMVDTPGIEESAQEINDKLNRAIDNV</sequence>
<dbReference type="InterPro" id="IPR035923">
    <property type="entry name" value="TT1751-like_sf"/>
</dbReference>
<comment type="caution">
    <text evidence="2">The sequence shown here is derived from an EMBL/GenBank/DDBJ whole genome shotgun (WGS) entry which is preliminary data.</text>
</comment>
<evidence type="ECO:0000259" key="1">
    <source>
        <dbReference type="Pfam" id="PF03625"/>
    </source>
</evidence>
<reference evidence="2 3" key="1">
    <citation type="submission" date="2020-02" db="EMBL/GenBank/DDBJ databases">
        <title>Out from the shadows clarifying the taxonomy of the family Cryomorphaceae and related taxa by utilizing the GTDB taxonomic framework.</title>
        <authorList>
            <person name="Bowman J.P."/>
        </authorList>
    </citation>
    <scope>NUCLEOTIDE SEQUENCE [LARGE SCALE GENOMIC DNA]</scope>
    <source>
        <strain evidence="2 3">QSSC 1-22</strain>
    </source>
</reference>
<dbReference type="Pfam" id="PF03625">
    <property type="entry name" value="DUF302"/>
    <property type="match status" value="1"/>
</dbReference>
<keyword evidence="3" id="KW-1185">Reference proteome</keyword>
<dbReference type="Proteomes" id="UP000486602">
    <property type="component" value="Unassembled WGS sequence"/>
</dbReference>
<dbReference type="AlphaFoldDB" id="A0A7K3WKU6"/>
<evidence type="ECO:0000313" key="2">
    <source>
        <dbReference type="EMBL" id="NEN22270.1"/>
    </source>
</evidence>
<dbReference type="PANTHER" id="PTHR38342">
    <property type="entry name" value="SLR5037 PROTEIN"/>
    <property type="match status" value="1"/>
</dbReference>
<dbReference type="InterPro" id="IPR005180">
    <property type="entry name" value="DUF302"/>
</dbReference>
<evidence type="ECO:0000313" key="3">
    <source>
        <dbReference type="Proteomes" id="UP000486602"/>
    </source>
</evidence>